<dbReference type="InterPro" id="IPR043129">
    <property type="entry name" value="ATPase_NBD"/>
</dbReference>
<dbReference type="STRING" id="1619308.B5808_11440"/>
<evidence type="ECO:0000256" key="4">
    <source>
        <dbReference type="ARBA" id="ARBA00022777"/>
    </source>
</evidence>
<feature type="domain" description="Carbohydrate kinase FGGY N-terminal" evidence="6">
    <location>
        <begin position="92"/>
        <end position="337"/>
    </location>
</feature>
<dbReference type="EMBL" id="CP020715">
    <property type="protein sequence ID" value="ARJ05766.1"/>
    <property type="molecule type" value="Genomic_DNA"/>
</dbReference>
<evidence type="ECO:0000256" key="2">
    <source>
        <dbReference type="ARBA" id="ARBA00022629"/>
    </source>
</evidence>
<evidence type="ECO:0000256" key="3">
    <source>
        <dbReference type="ARBA" id="ARBA00022679"/>
    </source>
</evidence>
<dbReference type="Pfam" id="PF02782">
    <property type="entry name" value="FGGY_C"/>
    <property type="match status" value="1"/>
</dbReference>
<dbReference type="PANTHER" id="PTHR43095:SF5">
    <property type="entry name" value="XYLULOSE KINASE"/>
    <property type="match status" value="1"/>
</dbReference>
<evidence type="ECO:0000256" key="1">
    <source>
        <dbReference type="ARBA" id="ARBA00009156"/>
    </source>
</evidence>
<dbReference type="KEGG" id="cphy:B5808_11440"/>
<accession>A0A1X9LKN5</accession>
<keyword evidence="9" id="KW-1185">Reference proteome</keyword>
<protein>
    <recommendedName>
        <fullName evidence="10">Carbohydrate kinase</fullName>
    </recommendedName>
</protein>
<name>A0A1X9LKN5_9MICO</name>
<keyword evidence="4 5" id="KW-0418">Kinase</keyword>
<dbReference type="InterPro" id="IPR018484">
    <property type="entry name" value="FGGY_N"/>
</dbReference>
<keyword evidence="2" id="KW-0859">Xylose metabolism</keyword>
<evidence type="ECO:0000313" key="8">
    <source>
        <dbReference type="EMBL" id="ARJ05766.1"/>
    </source>
</evidence>
<dbReference type="Gene3D" id="3.30.420.40">
    <property type="match status" value="2"/>
</dbReference>
<dbReference type="GO" id="GO:0016773">
    <property type="term" value="F:phosphotransferase activity, alcohol group as acceptor"/>
    <property type="evidence" value="ECO:0007669"/>
    <property type="project" value="InterPro"/>
</dbReference>
<dbReference type="SUPFAM" id="SSF53067">
    <property type="entry name" value="Actin-like ATPase domain"/>
    <property type="match status" value="2"/>
</dbReference>
<evidence type="ECO:0008006" key="10">
    <source>
        <dbReference type="Google" id="ProtNLM"/>
    </source>
</evidence>
<feature type="domain" description="Carbohydrate kinase FGGY C-terminal" evidence="7">
    <location>
        <begin position="378"/>
        <end position="545"/>
    </location>
</feature>
<dbReference type="GO" id="GO:0042732">
    <property type="term" value="P:D-xylose metabolic process"/>
    <property type="evidence" value="ECO:0007669"/>
    <property type="project" value="UniProtKB-KW"/>
</dbReference>
<dbReference type="AlphaFoldDB" id="A0A1X9LKN5"/>
<evidence type="ECO:0000259" key="7">
    <source>
        <dbReference type="Pfam" id="PF02782"/>
    </source>
</evidence>
<evidence type="ECO:0000256" key="5">
    <source>
        <dbReference type="RuleBase" id="RU003733"/>
    </source>
</evidence>
<dbReference type="InterPro" id="IPR018485">
    <property type="entry name" value="FGGY_C"/>
</dbReference>
<dbReference type="PANTHER" id="PTHR43095">
    <property type="entry name" value="SUGAR KINASE"/>
    <property type="match status" value="1"/>
</dbReference>
<dbReference type="PROSITE" id="PS00445">
    <property type="entry name" value="FGGY_KINASES_2"/>
    <property type="match status" value="1"/>
</dbReference>
<dbReference type="InterPro" id="IPR018483">
    <property type="entry name" value="Carb_kinase_FGGY_CS"/>
</dbReference>
<gene>
    <name evidence="8" type="ORF">B5808_11440</name>
</gene>
<dbReference type="InterPro" id="IPR050406">
    <property type="entry name" value="FGGY_Carb_Kinase"/>
</dbReference>
<keyword evidence="3 5" id="KW-0808">Transferase</keyword>
<evidence type="ECO:0000313" key="9">
    <source>
        <dbReference type="Proteomes" id="UP000192775"/>
    </source>
</evidence>
<dbReference type="GO" id="GO:0016301">
    <property type="term" value="F:kinase activity"/>
    <property type="evidence" value="ECO:0007669"/>
    <property type="project" value="UniProtKB-KW"/>
</dbReference>
<dbReference type="Proteomes" id="UP000192775">
    <property type="component" value="Chromosome"/>
</dbReference>
<sequence length="607" mass="65201">MSMSTWPGVRTGGSTSRISTCPGPVSYFTRARTAPHAPSRVGGRMWDTHPYTSSIIPLPSVCTCLYIWSVTADDASDTTHLKGEDEERMGQYILGIDAGTSVLKAAIFDTKGNELNRGARNVPITNPEPHLAEENMQEVWVAASEAIRDALTGTSVRPDEIVAISVTGQGDGSWLIDRETGKPIGPAILWTDGRTGPIIDRWYEDGTVREQFEISGTGPYAGTASTILRWRAENQADLLGGAVNLWCKDWIEYNLTGDISTDPSDASLSGIDVRARTWSEEVNRLWGIDGIEAVLPPIKSPTDLAGTVTRAAAGVTGLKEGTPVYKGQMDITASSLGVGVARPGDCMAVIGTAGIVTVCTDDISGEIQPKDVGWLIPHGPDTWIRAMGMNFCTPNLDWFLREFGAPFRAEAEAHAPSDGDLFAYLNQKVLDTPIGARGVIYHGYLAPGGERAPFVRPSARGSFNGITGDHNRFDLLRAVYEGVAYGIRDCLDSIPTEVKTVRMAGGGANSPVWCQIFADVLGRKIIVPAGTEFGAKGAAIVAGVGAGLYNSYSEGADSTVNIVREYEPDLEKTALYTPFFEVYRDIRTSMMPIWDKLQSATRVAAAA</sequence>
<comment type="similarity">
    <text evidence="1 5">Belongs to the FGGY kinase family.</text>
</comment>
<evidence type="ECO:0000259" key="6">
    <source>
        <dbReference type="Pfam" id="PF00370"/>
    </source>
</evidence>
<organism evidence="8 9">
    <name type="scientific">Cnuibacter physcomitrellae</name>
    <dbReference type="NCBI Taxonomy" id="1619308"/>
    <lineage>
        <taxon>Bacteria</taxon>
        <taxon>Bacillati</taxon>
        <taxon>Actinomycetota</taxon>
        <taxon>Actinomycetes</taxon>
        <taxon>Micrococcales</taxon>
        <taxon>Microbacteriaceae</taxon>
        <taxon>Cnuibacter</taxon>
    </lineage>
</organism>
<proteinExistence type="inferred from homology"/>
<keyword evidence="2" id="KW-0119">Carbohydrate metabolism</keyword>
<dbReference type="Pfam" id="PF00370">
    <property type="entry name" value="FGGY_N"/>
    <property type="match status" value="1"/>
</dbReference>
<reference evidence="8 9" key="1">
    <citation type="submission" date="2017-04" db="EMBL/GenBank/DDBJ databases">
        <authorList>
            <person name="Afonso C.L."/>
            <person name="Miller P.J."/>
            <person name="Scott M.A."/>
            <person name="Spackman E."/>
            <person name="Goraichik I."/>
            <person name="Dimitrov K.M."/>
            <person name="Suarez D.L."/>
            <person name="Swayne D.E."/>
        </authorList>
    </citation>
    <scope>NUCLEOTIDE SEQUENCE [LARGE SCALE GENOMIC DNA]</scope>
    <source>
        <strain evidence="9">XA(T)</strain>
    </source>
</reference>